<keyword evidence="3" id="KW-1185">Reference proteome</keyword>
<name>A0A2M9R359_9FLAO</name>
<sequence length="82" mass="9788">MIKKIFICIQIIFIICIYIQYIQDQVVNDSEYTFENVIWIVIAFFIFTLAGFMTKYDIDKKLEWKMFIPFGIGLIPIILLLL</sequence>
<keyword evidence="1" id="KW-0812">Transmembrane</keyword>
<evidence type="ECO:0000313" key="2">
    <source>
        <dbReference type="EMBL" id="PJR03290.1"/>
    </source>
</evidence>
<proteinExistence type="predicted"/>
<accession>A0A2M9R359</accession>
<dbReference type="Proteomes" id="UP000231960">
    <property type="component" value="Unassembled WGS sequence"/>
</dbReference>
<reference evidence="2 3" key="1">
    <citation type="submission" date="2017-06" db="EMBL/GenBank/DDBJ databases">
        <title>Description of Avrilella dinanensis gen. nov. sp. nov.</title>
        <authorList>
            <person name="Leyer C."/>
            <person name="Sassi M."/>
            <person name="Minet J."/>
            <person name="Kayal S."/>
            <person name="Cattoir V."/>
        </authorList>
    </citation>
    <scope>NUCLEOTIDE SEQUENCE [LARGE SCALE GENOMIC DNA]</scope>
    <source>
        <strain evidence="2 3">UR159</strain>
    </source>
</reference>
<gene>
    <name evidence="2" type="ORF">CDL10_01335</name>
</gene>
<evidence type="ECO:0000313" key="3">
    <source>
        <dbReference type="Proteomes" id="UP000231960"/>
    </source>
</evidence>
<feature type="transmembrane region" description="Helical" evidence="1">
    <location>
        <begin position="34"/>
        <end position="52"/>
    </location>
</feature>
<evidence type="ECO:0000256" key="1">
    <source>
        <dbReference type="SAM" id="Phobius"/>
    </source>
</evidence>
<comment type="caution">
    <text evidence="2">The sequence shown here is derived from an EMBL/GenBank/DDBJ whole genome shotgun (WGS) entry which is preliminary data.</text>
</comment>
<feature type="transmembrane region" description="Helical" evidence="1">
    <location>
        <begin position="64"/>
        <end position="81"/>
    </location>
</feature>
<protein>
    <submittedName>
        <fullName evidence="2">Uncharacterized protein</fullName>
    </submittedName>
</protein>
<dbReference type="EMBL" id="NIPO01000001">
    <property type="protein sequence ID" value="PJR03290.1"/>
    <property type="molecule type" value="Genomic_DNA"/>
</dbReference>
<keyword evidence="1" id="KW-1133">Transmembrane helix</keyword>
<feature type="transmembrane region" description="Helical" evidence="1">
    <location>
        <begin position="5"/>
        <end position="22"/>
    </location>
</feature>
<organism evidence="2 3">
    <name type="scientific">Avrilella dinanensis</name>
    <dbReference type="NCBI Taxonomy" id="2008672"/>
    <lineage>
        <taxon>Bacteria</taxon>
        <taxon>Pseudomonadati</taxon>
        <taxon>Bacteroidota</taxon>
        <taxon>Flavobacteriia</taxon>
        <taxon>Flavobacteriales</taxon>
        <taxon>Flavobacteriaceae</taxon>
        <taxon>Avrilella</taxon>
    </lineage>
</organism>
<keyword evidence="1" id="KW-0472">Membrane</keyword>
<dbReference type="AlphaFoldDB" id="A0A2M9R359"/>